<accession>A0ABR3EQ90</accession>
<feature type="non-terminal residue" evidence="2">
    <location>
        <position position="619"/>
    </location>
</feature>
<organism evidence="2 3">
    <name type="scientific">Marasmius crinis-equi</name>
    <dbReference type="NCBI Taxonomy" id="585013"/>
    <lineage>
        <taxon>Eukaryota</taxon>
        <taxon>Fungi</taxon>
        <taxon>Dikarya</taxon>
        <taxon>Basidiomycota</taxon>
        <taxon>Agaricomycotina</taxon>
        <taxon>Agaricomycetes</taxon>
        <taxon>Agaricomycetidae</taxon>
        <taxon>Agaricales</taxon>
        <taxon>Marasmiineae</taxon>
        <taxon>Marasmiaceae</taxon>
        <taxon>Marasmius</taxon>
    </lineage>
</organism>
<gene>
    <name evidence="2" type="ORF">V5O48_016972</name>
</gene>
<feature type="region of interest" description="Disordered" evidence="1">
    <location>
        <begin position="1"/>
        <end position="37"/>
    </location>
</feature>
<feature type="compositionally biased region" description="Polar residues" evidence="1">
    <location>
        <begin position="1"/>
        <end position="28"/>
    </location>
</feature>
<keyword evidence="3" id="KW-1185">Reference proteome</keyword>
<dbReference type="Proteomes" id="UP001465976">
    <property type="component" value="Unassembled WGS sequence"/>
</dbReference>
<evidence type="ECO:0000313" key="2">
    <source>
        <dbReference type="EMBL" id="KAL0565058.1"/>
    </source>
</evidence>
<evidence type="ECO:0000256" key="1">
    <source>
        <dbReference type="SAM" id="MobiDB-lite"/>
    </source>
</evidence>
<dbReference type="EMBL" id="JBAHYK010002441">
    <property type="protein sequence ID" value="KAL0565058.1"/>
    <property type="molecule type" value="Genomic_DNA"/>
</dbReference>
<evidence type="ECO:0000313" key="3">
    <source>
        <dbReference type="Proteomes" id="UP001465976"/>
    </source>
</evidence>
<proteinExistence type="predicted"/>
<protein>
    <submittedName>
        <fullName evidence="2">Uncharacterized protein</fullName>
    </submittedName>
</protein>
<sequence>MIGLFDSNTPPRKEVSSSTPQFISTNSGRHGFDLSGREGTLRQSRIPWLPTELPSLSPKNFTGRSITVLPLLRIPDLYCIVLLCRCSHRHPQHPPDSRKSNPLTLSFSADLVPLAPQTCRPSLDTLNFGFSSPADTADHPHIPKALTLKGKSVGLEDFGERSFHDSMLLFSLAIPSTPSKNEFVYDDPRETRSPEIPESLFEPLLLRRGASITRLRIAILYLRTRHARANNLNYPSIFSGEITSTSFTAKYYNLPSSLSYRDLKRDIETKAHQDRRSKLVELQRLNASFDHLMARSNAFSCSFQTQYYRNEITGRQESKVVHSTGCEKCGLKRQAEALNIQIFEWPLLSNPSEAEGAVVELNPPKVLRVWRDTTYSLMHNEFLQSRVSFDGPRPECMGKYKDSRAFDWSLRSSFTALPDIPRGRHVPLPSQSSHPPHWELLQRLNALTPQRRFTLKGFKGIQSVIWNSLPPSAQHFGFAEACREILEFAGKLEIFATDGSATGATSSNSETCSELSNRAAARLSPYYSSEFWTLSPDREYQSRAEVTGSEMEQVICRNSRIITSPLYHNQREPGDETLLDAIGQWPDMHGTDLVKAATLTYSRDWTSQPLPHVFLSLYN</sequence>
<name>A0ABR3EQ90_9AGAR</name>
<reference evidence="2 3" key="1">
    <citation type="submission" date="2024-02" db="EMBL/GenBank/DDBJ databases">
        <title>A draft genome for the cacao thread blight pathogen Marasmius crinis-equi.</title>
        <authorList>
            <person name="Cohen S.P."/>
            <person name="Baruah I.K."/>
            <person name="Amoako-Attah I."/>
            <person name="Bukari Y."/>
            <person name="Meinhardt L.W."/>
            <person name="Bailey B.A."/>
        </authorList>
    </citation>
    <scope>NUCLEOTIDE SEQUENCE [LARGE SCALE GENOMIC DNA]</scope>
    <source>
        <strain evidence="2 3">GH-76</strain>
    </source>
</reference>
<comment type="caution">
    <text evidence="2">The sequence shown here is derived from an EMBL/GenBank/DDBJ whole genome shotgun (WGS) entry which is preliminary data.</text>
</comment>